<dbReference type="AlphaFoldDB" id="A0AAD7DYC7"/>
<evidence type="ECO:0000313" key="3">
    <source>
        <dbReference type="Proteomes" id="UP001221757"/>
    </source>
</evidence>
<feature type="compositionally biased region" description="Low complexity" evidence="1">
    <location>
        <begin position="204"/>
        <end position="213"/>
    </location>
</feature>
<reference evidence="2" key="1">
    <citation type="submission" date="2023-03" db="EMBL/GenBank/DDBJ databases">
        <title>Massive genome expansion in bonnet fungi (Mycena s.s.) driven by repeated elements and novel gene families across ecological guilds.</title>
        <authorList>
            <consortium name="Lawrence Berkeley National Laboratory"/>
            <person name="Harder C.B."/>
            <person name="Miyauchi S."/>
            <person name="Viragh M."/>
            <person name="Kuo A."/>
            <person name="Thoen E."/>
            <person name="Andreopoulos B."/>
            <person name="Lu D."/>
            <person name="Skrede I."/>
            <person name="Drula E."/>
            <person name="Henrissat B."/>
            <person name="Morin E."/>
            <person name="Kohler A."/>
            <person name="Barry K."/>
            <person name="LaButti K."/>
            <person name="Morin E."/>
            <person name="Salamov A."/>
            <person name="Lipzen A."/>
            <person name="Mereny Z."/>
            <person name="Hegedus B."/>
            <person name="Baldrian P."/>
            <person name="Stursova M."/>
            <person name="Weitz H."/>
            <person name="Taylor A."/>
            <person name="Grigoriev I.V."/>
            <person name="Nagy L.G."/>
            <person name="Martin F."/>
            <person name="Kauserud H."/>
        </authorList>
    </citation>
    <scope>NUCLEOTIDE SEQUENCE</scope>
    <source>
        <strain evidence="2">CBHHK067</strain>
    </source>
</reference>
<feature type="region of interest" description="Disordered" evidence="1">
    <location>
        <begin position="197"/>
        <end position="244"/>
    </location>
</feature>
<sequence>MPARSRFSTRGHFWLPALEFSTRGYFSSRPSRTSRRQKCLRAQFLRIARISGRNTVIFSPAAISRRCRRLARRAGRNACAHKFFDPRLFLVTALSHVAQAEMPACSNFSTRSHFWPPALGFSTRGHFWLPPLVFSTCGYFSLHSACHFLTREANEFLPAFSFDSRLSFAAASSSCRYSGRADGNACGSQKPSARHSVLTSRCHSPASPATPVVAAPPLPLPTPSQATSDPIVPSLPSPAAKRGGRVESVPALGLCAPACGHEQRPAATPQEHRPRRRPPPPSSFTVPALSRCKTSACHNDAQDDAQGHHR</sequence>
<evidence type="ECO:0000256" key="1">
    <source>
        <dbReference type="SAM" id="MobiDB-lite"/>
    </source>
</evidence>
<name>A0AAD7DYC7_MYCRO</name>
<protein>
    <submittedName>
        <fullName evidence="2">Uncharacterized protein</fullName>
    </submittedName>
</protein>
<organism evidence="2 3">
    <name type="scientific">Mycena rosella</name>
    <name type="common">Pink bonnet</name>
    <name type="synonym">Agaricus rosellus</name>
    <dbReference type="NCBI Taxonomy" id="1033263"/>
    <lineage>
        <taxon>Eukaryota</taxon>
        <taxon>Fungi</taxon>
        <taxon>Dikarya</taxon>
        <taxon>Basidiomycota</taxon>
        <taxon>Agaricomycotina</taxon>
        <taxon>Agaricomycetes</taxon>
        <taxon>Agaricomycetidae</taxon>
        <taxon>Agaricales</taxon>
        <taxon>Marasmiineae</taxon>
        <taxon>Mycenaceae</taxon>
        <taxon>Mycena</taxon>
    </lineage>
</organism>
<dbReference type="EMBL" id="JARKIE010000015">
    <property type="protein sequence ID" value="KAJ7702188.1"/>
    <property type="molecule type" value="Genomic_DNA"/>
</dbReference>
<proteinExistence type="predicted"/>
<gene>
    <name evidence="2" type="ORF">B0H17DRAFT_1194707</name>
</gene>
<keyword evidence="3" id="KW-1185">Reference proteome</keyword>
<accession>A0AAD7DYC7</accession>
<comment type="caution">
    <text evidence="2">The sequence shown here is derived from an EMBL/GenBank/DDBJ whole genome shotgun (WGS) entry which is preliminary data.</text>
</comment>
<dbReference type="Proteomes" id="UP001221757">
    <property type="component" value="Unassembled WGS sequence"/>
</dbReference>
<feature type="region of interest" description="Disordered" evidence="1">
    <location>
        <begin position="259"/>
        <end position="310"/>
    </location>
</feature>
<evidence type="ECO:0000313" key="2">
    <source>
        <dbReference type="EMBL" id="KAJ7702188.1"/>
    </source>
</evidence>